<dbReference type="Pfam" id="PF07030">
    <property type="entry name" value="Phage_Mu_Gp36"/>
    <property type="match status" value="1"/>
</dbReference>
<dbReference type="Proteomes" id="UP000811899">
    <property type="component" value="Unassembled WGS sequence"/>
</dbReference>
<feature type="compositionally biased region" description="Polar residues" evidence="1">
    <location>
        <begin position="121"/>
        <end position="136"/>
    </location>
</feature>
<comment type="caution">
    <text evidence="2">The sequence shown here is derived from an EMBL/GenBank/DDBJ whole genome shotgun (WGS) entry which is preliminary data.</text>
</comment>
<sequence length="146" mass="16009">MPYCTIDDIKSKRIPEQTLIQLTDDQGLGQIDTAVVDGIISDADELIDGYIRERYELPLANVPGMLKTLSVDISVYNLYGRRPEFETPKAVNDKHGVALKILMSIQKGEIKLGIAGAVSPASTSSPARAKASTPTRIFTDDNLNRY</sequence>
<organism evidence="2 3">
    <name type="scientific">Geoanaerobacter pelophilus</name>
    <dbReference type="NCBI Taxonomy" id="60036"/>
    <lineage>
        <taxon>Bacteria</taxon>
        <taxon>Pseudomonadati</taxon>
        <taxon>Thermodesulfobacteriota</taxon>
        <taxon>Desulfuromonadia</taxon>
        <taxon>Geobacterales</taxon>
        <taxon>Geobacteraceae</taxon>
        <taxon>Geoanaerobacter</taxon>
    </lineage>
</organism>
<evidence type="ECO:0000313" key="3">
    <source>
        <dbReference type="Proteomes" id="UP000811899"/>
    </source>
</evidence>
<feature type="region of interest" description="Disordered" evidence="1">
    <location>
        <begin position="121"/>
        <end position="146"/>
    </location>
</feature>
<name>A0AAW4L474_9BACT</name>
<dbReference type="AlphaFoldDB" id="A0AAW4L474"/>
<gene>
    <name evidence="2" type="ORF">KI809_15745</name>
</gene>
<dbReference type="EMBL" id="JAHCVJ010000006">
    <property type="protein sequence ID" value="MBT0665763.1"/>
    <property type="molecule type" value="Genomic_DNA"/>
</dbReference>
<accession>A0AAW4L474</accession>
<proteinExistence type="predicted"/>
<keyword evidence="3" id="KW-1185">Reference proteome</keyword>
<evidence type="ECO:0000313" key="2">
    <source>
        <dbReference type="EMBL" id="MBT0665763.1"/>
    </source>
</evidence>
<dbReference type="InterPro" id="IPR009752">
    <property type="entry name" value="Phage_Mu_GpJ"/>
</dbReference>
<reference evidence="2 3" key="1">
    <citation type="submission" date="2021-05" db="EMBL/GenBank/DDBJ databases">
        <title>The draft genome of Geobacter pelophilus DSM 12255.</title>
        <authorList>
            <person name="Xu Z."/>
            <person name="Masuda Y."/>
            <person name="Itoh H."/>
            <person name="Senoo K."/>
        </authorList>
    </citation>
    <scope>NUCLEOTIDE SEQUENCE [LARGE SCALE GENOMIC DNA]</scope>
    <source>
        <strain evidence="2 3">DSM 12255</strain>
    </source>
</reference>
<protein>
    <submittedName>
        <fullName evidence="2">DUF1320 family protein</fullName>
    </submittedName>
</protein>
<dbReference type="RefSeq" id="WP_214172526.1">
    <property type="nucleotide sequence ID" value="NZ_JAHCVJ010000006.1"/>
</dbReference>
<evidence type="ECO:0000256" key="1">
    <source>
        <dbReference type="SAM" id="MobiDB-lite"/>
    </source>
</evidence>